<dbReference type="CDD" id="cd06587">
    <property type="entry name" value="VOC"/>
    <property type="match status" value="1"/>
</dbReference>
<evidence type="ECO:0000313" key="3">
    <source>
        <dbReference type="Proteomes" id="UP000515506"/>
    </source>
</evidence>
<dbReference type="RefSeq" id="WP_185894194.1">
    <property type="nucleotide sequence ID" value="NZ_CP060028.1"/>
</dbReference>
<dbReference type="InterPro" id="IPR029068">
    <property type="entry name" value="Glyas_Bleomycin-R_OHBP_Dase"/>
</dbReference>
<dbReference type="Gene3D" id="3.10.180.10">
    <property type="entry name" value="2,3-Dihydroxybiphenyl 1,2-Dioxygenase, domain 1"/>
    <property type="match status" value="1"/>
</dbReference>
<dbReference type="InterPro" id="IPR052164">
    <property type="entry name" value="Anthracycline_SecMetBiosynth"/>
</dbReference>
<dbReference type="InterPro" id="IPR041581">
    <property type="entry name" value="Glyoxalase_6"/>
</dbReference>
<organism evidence="2 3">
    <name type="scientific">Pseudoxanthomonas mexicana</name>
    <dbReference type="NCBI Taxonomy" id="128785"/>
    <lineage>
        <taxon>Bacteria</taxon>
        <taxon>Pseudomonadati</taxon>
        <taxon>Pseudomonadota</taxon>
        <taxon>Gammaproteobacteria</taxon>
        <taxon>Lysobacterales</taxon>
        <taxon>Lysobacteraceae</taxon>
        <taxon>Pseudoxanthomonas</taxon>
    </lineage>
</organism>
<dbReference type="PANTHER" id="PTHR33993:SF5">
    <property type="entry name" value="GLYOXALASE"/>
    <property type="match status" value="1"/>
</dbReference>
<evidence type="ECO:0000313" key="2">
    <source>
        <dbReference type="EMBL" id="QND78773.1"/>
    </source>
</evidence>
<dbReference type="SUPFAM" id="SSF54593">
    <property type="entry name" value="Glyoxalase/Bleomycin resistance protein/Dihydroxybiphenyl dioxygenase"/>
    <property type="match status" value="1"/>
</dbReference>
<dbReference type="Proteomes" id="UP000515506">
    <property type="component" value="Chromosome"/>
</dbReference>
<gene>
    <name evidence="2" type="ORF">H4W19_10215</name>
</gene>
<dbReference type="PROSITE" id="PS51819">
    <property type="entry name" value="VOC"/>
    <property type="match status" value="1"/>
</dbReference>
<dbReference type="EMBL" id="CP060028">
    <property type="protein sequence ID" value="QND78773.1"/>
    <property type="molecule type" value="Genomic_DNA"/>
</dbReference>
<accession>A0ABX6R6K9</accession>
<name>A0ABX6R6K9_PSEMX</name>
<feature type="domain" description="VOC" evidence="1">
    <location>
        <begin position="6"/>
        <end position="122"/>
    </location>
</feature>
<reference evidence="2 3" key="1">
    <citation type="submission" date="2020-08" db="EMBL/GenBank/DDBJ databases">
        <title>Streptomycin resistant and MDR strain, P. mexicana.</title>
        <authorList>
            <person name="Ganesh-kumar S."/>
            <person name="Zhe T."/>
            <person name="Yu Z."/>
            <person name="Min Y."/>
        </authorList>
    </citation>
    <scope>NUCLEOTIDE SEQUENCE [LARGE SCALE GENOMIC DNA]</scope>
    <source>
        <strain evidence="2 3">GTZY</strain>
    </source>
</reference>
<keyword evidence="3" id="KW-1185">Reference proteome</keyword>
<sequence length="126" mass="13678">MKRVTGIGGIFFKSADPQALSAWYRDHLGLDTADWGGAIFPWGGEGSPAGMTLWSPFKQDTTYMAPSTASFMINFRVADLEALLAALREEGCNVVGDPQVSEQGKFGWVLDPEGNKIELWEPPAGQ</sequence>
<protein>
    <submittedName>
        <fullName evidence="2">VOC family protein</fullName>
    </submittedName>
</protein>
<proteinExistence type="predicted"/>
<dbReference type="InterPro" id="IPR037523">
    <property type="entry name" value="VOC_core"/>
</dbReference>
<dbReference type="Pfam" id="PF18029">
    <property type="entry name" value="Glyoxalase_6"/>
    <property type="match status" value="1"/>
</dbReference>
<dbReference type="PANTHER" id="PTHR33993">
    <property type="entry name" value="GLYOXALASE-RELATED"/>
    <property type="match status" value="1"/>
</dbReference>
<evidence type="ECO:0000259" key="1">
    <source>
        <dbReference type="PROSITE" id="PS51819"/>
    </source>
</evidence>